<gene>
    <name evidence="1" type="ORF">CARN3_0330</name>
</gene>
<proteinExistence type="predicted"/>
<dbReference type="AlphaFoldDB" id="E6PWV2"/>
<comment type="caution">
    <text evidence="1">The sequence shown here is derived from an EMBL/GenBank/DDBJ whole genome shotgun (WGS) entry which is preliminary data.</text>
</comment>
<protein>
    <submittedName>
        <fullName evidence="1">Uncharacterized protein</fullName>
    </submittedName>
</protein>
<name>E6PWV2_9ZZZZ</name>
<organism evidence="1">
    <name type="scientific">mine drainage metagenome</name>
    <dbReference type="NCBI Taxonomy" id="410659"/>
    <lineage>
        <taxon>unclassified sequences</taxon>
        <taxon>metagenomes</taxon>
        <taxon>ecological metagenomes</taxon>
    </lineage>
</organism>
<reference evidence="1" key="1">
    <citation type="submission" date="2009-10" db="EMBL/GenBank/DDBJ databases">
        <title>Diversity of trophic interactions inside an arsenic-rich microbial ecosystem.</title>
        <authorList>
            <person name="Bertin P.N."/>
            <person name="Heinrich-Salmeron A."/>
            <person name="Pelletier E."/>
            <person name="Goulhen-Chollet F."/>
            <person name="Arsene-Ploetze F."/>
            <person name="Gallien S."/>
            <person name="Calteau A."/>
            <person name="Vallenet D."/>
            <person name="Casiot C."/>
            <person name="Chane-Woon-Ming B."/>
            <person name="Giloteaux L."/>
            <person name="Barakat M."/>
            <person name="Bonnefoy V."/>
            <person name="Bruneel O."/>
            <person name="Chandler M."/>
            <person name="Cleiss J."/>
            <person name="Duran R."/>
            <person name="Elbaz-Poulichet F."/>
            <person name="Fonknechten N."/>
            <person name="Lauga B."/>
            <person name="Mornico D."/>
            <person name="Ortet P."/>
            <person name="Schaeffer C."/>
            <person name="Siguier P."/>
            <person name="Alexander Thil Smith A."/>
            <person name="Van Dorsselaer A."/>
            <person name="Weissenbach J."/>
            <person name="Medigue C."/>
            <person name="Le Paslier D."/>
        </authorList>
    </citation>
    <scope>NUCLEOTIDE SEQUENCE</scope>
</reference>
<accession>E6PWV2</accession>
<sequence>MLSKLVWVGVWSRHLMDWIEGKSVWGLSSEFAEVFVGCETFERLESAGEVVGSEEVGQVRFKLIMGVVEVSLDGGVFDGSVHALDLPVGPGMVGLGHLVFDFMNETEPVEGMAAKACRWFLAVLRQIGELDAVIGEHGVDAIWNGFYECFEECC</sequence>
<dbReference type="EMBL" id="CABN01000014">
    <property type="protein sequence ID" value="CBH99411.1"/>
    <property type="molecule type" value="Genomic_DNA"/>
</dbReference>
<evidence type="ECO:0000313" key="1">
    <source>
        <dbReference type="EMBL" id="CBH99411.1"/>
    </source>
</evidence>